<sequence>MEIELGHKNFSEMTRVEMVMMADGRGRHADGRAVASLVMEVRHLDCGKDPIVAVLGKIQGFEDGVGSVLGKIEGLEDGVGCVLGKIEGLEDYRTNQQSDIPGADCPLLAGPFQGTS</sequence>
<protein>
    <submittedName>
        <fullName evidence="1">Uncharacterized protein</fullName>
    </submittedName>
</protein>
<keyword evidence="2" id="KW-1185">Reference proteome</keyword>
<reference evidence="1" key="1">
    <citation type="submission" date="2022-02" db="EMBL/GenBank/DDBJ databases">
        <title>Plant Genome Project.</title>
        <authorList>
            <person name="Zhang R.-G."/>
        </authorList>
    </citation>
    <scope>NUCLEOTIDE SEQUENCE</scope>
    <source>
        <strain evidence="1">AT1</strain>
    </source>
</reference>
<gene>
    <name evidence="1" type="ORF">RHMOL_Rhmol04G0276300</name>
</gene>
<evidence type="ECO:0000313" key="1">
    <source>
        <dbReference type="EMBL" id="KAI8560688.1"/>
    </source>
</evidence>
<accession>A0ACC0P4V5</accession>
<evidence type="ECO:0000313" key="2">
    <source>
        <dbReference type="Proteomes" id="UP001062846"/>
    </source>
</evidence>
<comment type="caution">
    <text evidence="1">The sequence shown here is derived from an EMBL/GenBank/DDBJ whole genome shotgun (WGS) entry which is preliminary data.</text>
</comment>
<dbReference type="EMBL" id="CM046391">
    <property type="protein sequence ID" value="KAI8560688.1"/>
    <property type="molecule type" value="Genomic_DNA"/>
</dbReference>
<proteinExistence type="predicted"/>
<name>A0ACC0P4V5_RHOML</name>
<dbReference type="Proteomes" id="UP001062846">
    <property type="component" value="Chromosome 4"/>
</dbReference>
<organism evidence="1 2">
    <name type="scientific">Rhododendron molle</name>
    <name type="common">Chinese azalea</name>
    <name type="synonym">Azalea mollis</name>
    <dbReference type="NCBI Taxonomy" id="49168"/>
    <lineage>
        <taxon>Eukaryota</taxon>
        <taxon>Viridiplantae</taxon>
        <taxon>Streptophyta</taxon>
        <taxon>Embryophyta</taxon>
        <taxon>Tracheophyta</taxon>
        <taxon>Spermatophyta</taxon>
        <taxon>Magnoliopsida</taxon>
        <taxon>eudicotyledons</taxon>
        <taxon>Gunneridae</taxon>
        <taxon>Pentapetalae</taxon>
        <taxon>asterids</taxon>
        <taxon>Ericales</taxon>
        <taxon>Ericaceae</taxon>
        <taxon>Ericoideae</taxon>
        <taxon>Rhodoreae</taxon>
        <taxon>Rhododendron</taxon>
    </lineage>
</organism>